<sequence>MTCGYLPVYSPSFRDPYLNLKVRSFGVSEMDQMHQIFHMLELGVEELDILSKSLCHQDVAQRLPGFADILGLVLPWLPLGLSYAVDNPLPIALTPMGVRNEALAVWANYLGRQRCNVTGVKKRVLHFYDQWKDTLPPRRWPDCEHTRGTLGKVSEFEVLIKNIFDETTNYWIE</sequence>
<name>A0A6A7BGA5_9PLEO</name>
<dbReference type="AlphaFoldDB" id="A0A6A7BGA5"/>
<gene>
    <name evidence="1" type="ORF">T440DRAFT_275622</name>
</gene>
<evidence type="ECO:0000313" key="1">
    <source>
        <dbReference type="EMBL" id="KAF2854434.1"/>
    </source>
</evidence>
<keyword evidence="2" id="KW-1185">Reference proteome</keyword>
<organism evidence="1 2">
    <name type="scientific">Plenodomus tracheiphilus IPT5</name>
    <dbReference type="NCBI Taxonomy" id="1408161"/>
    <lineage>
        <taxon>Eukaryota</taxon>
        <taxon>Fungi</taxon>
        <taxon>Dikarya</taxon>
        <taxon>Ascomycota</taxon>
        <taxon>Pezizomycotina</taxon>
        <taxon>Dothideomycetes</taxon>
        <taxon>Pleosporomycetidae</taxon>
        <taxon>Pleosporales</taxon>
        <taxon>Pleosporineae</taxon>
        <taxon>Leptosphaeriaceae</taxon>
        <taxon>Plenodomus</taxon>
    </lineage>
</organism>
<dbReference type="Proteomes" id="UP000799423">
    <property type="component" value="Unassembled WGS sequence"/>
</dbReference>
<proteinExistence type="predicted"/>
<evidence type="ECO:0000313" key="2">
    <source>
        <dbReference type="Proteomes" id="UP000799423"/>
    </source>
</evidence>
<dbReference type="EMBL" id="MU006293">
    <property type="protein sequence ID" value="KAF2854434.1"/>
    <property type="molecule type" value="Genomic_DNA"/>
</dbReference>
<accession>A0A6A7BGA5</accession>
<reference evidence="1" key="1">
    <citation type="submission" date="2020-01" db="EMBL/GenBank/DDBJ databases">
        <authorList>
            <consortium name="DOE Joint Genome Institute"/>
            <person name="Haridas S."/>
            <person name="Albert R."/>
            <person name="Binder M."/>
            <person name="Bloem J."/>
            <person name="Labutti K."/>
            <person name="Salamov A."/>
            <person name="Andreopoulos B."/>
            <person name="Baker S.E."/>
            <person name="Barry K."/>
            <person name="Bills G."/>
            <person name="Bluhm B.H."/>
            <person name="Cannon C."/>
            <person name="Castanera R."/>
            <person name="Culley D.E."/>
            <person name="Daum C."/>
            <person name="Ezra D."/>
            <person name="Gonzalez J.B."/>
            <person name="Henrissat B."/>
            <person name="Kuo A."/>
            <person name="Liang C."/>
            <person name="Lipzen A."/>
            <person name="Lutzoni F."/>
            <person name="Magnuson J."/>
            <person name="Mondo S."/>
            <person name="Nolan M."/>
            <person name="Ohm R."/>
            <person name="Pangilinan J."/>
            <person name="Park H.-J."/>
            <person name="Ramirez L."/>
            <person name="Alfaro M."/>
            <person name="Sun H."/>
            <person name="Tritt A."/>
            <person name="Yoshinaga Y."/>
            <person name="Zwiers L.-H."/>
            <person name="Turgeon B.G."/>
            <person name="Goodwin S.B."/>
            <person name="Spatafora J.W."/>
            <person name="Crous P.W."/>
            <person name="Grigoriev I.V."/>
        </authorList>
    </citation>
    <scope>NUCLEOTIDE SEQUENCE</scope>
    <source>
        <strain evidence="1">IPT5</strain>
    </source>
</reference>
<protein>
    <submittedName>
        <fullName evidence="1">Uncharacterized protein</fullName>
    </submittedName>
</protein>